<dbReference type="GO" id="GO:0015074">
    <property type="term" value="P:DNA integration"/>
    <property type="evidence" value="ECO:0007669"/>
    <property type="project" value="UniProtKB-KW"/>
</dbReference>
<feature type="domain" description="Tyr recombinase" evidence="5">
    <location>
        <begin position="196"/>
        <end position="395"/>
    </location>
</feature>
<keyword evidence="2" id="KW-0229">DNA integration</keyword>
<dbReference type="PANTHER" id="PTHR30629:SF2">
    <property type="entry name" value="PROPHAGE INTEGRASE INTS-RELATED"/>
    <property type="match status" value="1"/>
</dbReference>
<name>A0A330LSA2_9GAMM</name>
<dbReference type="Pfam" id="PF00589">
    <property type="entry name" value="Phage_integrase"/>
    <property type="match status" value="1"/>
</dbReference>
<evidence type="ECO:0000256" key="3">
    <source>
        <dbReference type="ARBA" id="ARBA00023125"/>
    </source>
</evidence>
<dbReference type="InterPro" id="IPR025166">
    <property type="entry name" value="Integrase_DNA_bind_dom"/>
</dbReference>
<keyword evidence="3" id="KW-0238">DNA-binding</keyword>
<dbReference type="GO" id="GO:0003677">
    <property type="term" value="F:DNA binding"/>
    <property type="evidence" value="ECO:0007669"/>
    <property type="project" value="UniProtKB-KW"/>
</dbReference>
<evidence type="ECO:0000313" key="7">
    <source>
        <dbReference type="Proteomes" id="UP000250163"/>
    </source>
</evidence>
<evidence type="ECO:0000313" key="6">
    <source>
        <dbReference type="EMBL" id="SQD79603.1"/>
    </source>
</evidence>
<keyword evidence="7" id="KW-1185">Reference proteome</keyword>
<dbReference type="PANTHER" id="PTHR30629">
    <property type="entry name" value="PROPHAGE INTEGRASE"/>
    <property type="match status" value="1"/>
</dbReference>
<dbReference type="Proteomes" id="UP000250163">
    <property type="component" value="Chromosome MORIYA"/>
</dbReference>
<dbReference type="Pfam" id="PF13356">
    <property type="entry name" value="Arm-DNA-bind_3"/>
    <property type="match status" value="1"/>
</dbReference>
<dbReference type="KEGG" id="mya:MORIYA_3147"/>
<evidence type="ECO:0000256" key="2">
    <source>
        <dbReference type="ARBA" id="ARBA00022908"/>
    </source>
</evidence>
<evidence type="ECO:0000256" key="4">
    <source>
        <dbReference type="ARBA" id="ARBA00023172"/>
    </source>
</evidence>
<reference evidence="7" key="1">
    <citation type="submission" date="2018-05" db="EMBL/GenBank/DDBJ databases">
        <authorList>
            <person name="Cea G.-C."/>
            <person name="William W."/>
        </authorList>
    </citation>
    <scope>NUCLEOTIDE SEQUENCE [LARGE SCALE GENOMIC DNA]</scope>
    <source>
        <strain evidence="7">DB21MT 5</strain>
    </source>
</reference>
<dbReference type="RefSeq" id="WP_112716366.1">
    <property type="nucleotide sequence ID" value="NZ_LS483250.1"/>
</dbReference>
<evidence type="ECO:0000259" key="5">
    <source>
        <dbReference type="PROSITE" id="PS51898"/>
    </source>
</evidence>
<dbReference type="Gene3D" id="1.10.443.10">
    <property type="entry name" value="Intergrase catalytic core"/>
    <property type="match status" value="1"/>
</dbReference>
<dbReference type="InterPro" id="IPR053876">
    <property type="entry name" value="Phage_int_M"/>
</dbReference>
<dbReference type="InterPro" id="IPR002104">
    <property type="entry name" value="Integrase_catalytic"/>
</dbReference>
<protein>
    <submittedName>
        <fullName evidence="6">Phage integrase family protein</fullName>
    </submittedName>
</protein>
<dbReference type="Gene3D" id="3.30.160.390">
    <property type="entry name" value="Integrase, DNA-binding domain"/>
    <property type="match status" value="1"/>
</dbReference>
<dbReference type="SUPFAM" id="SSF56349">
    <property type="entry name" value="DNA breaking-rejoining enzymes"/>
    <property type="match status" value="1"/>
</dbReference>
<dbReference type="Pfam" id="PF22022">
    <property type="entry name" value="Phage_int_M"/>
    <property type="match status" value="1"/>
</dbReference>
<keyword evidence="4" id="KW-0233">DNA recombination</keyword>
<dbReference type="CDD" id="cd00801">
    <property type="entry name" value="INT_P4_C"/>
    <property type="match status" value="1"/>
</dbReference>
<dbReference type="InterPro" id="IPR011010">
    <property type="entry name" value="DNA_brk_join_enz"/>
</dbReference>
<dbReference type="AlphaFoldDB" id="A0A330LSA2"/>
<dbReference type="InterPro" id="IPR038488">
    <property type="entry name" value="Integrase_DNA-bd_sf"/>
</dbReference>
<dbReference type="GO" id="GO:0006310">
    <property type="term" value="P:DNA recombination"/>
    <property type="evidence" value="ECO:0007669"/>
    <property type="project" value="UniProtKB-KW"/>
</dbReference>
<accession>A0A330LSA2</accession>
<dbReference type="InterPro" id="IPR050808">
    <property type="entry name" value="Phage_Integrase"/>
</dbReference>
<dbReference type="EMBL" id="LS483250">
    <property type="protein sequence ID" value="SQD79603.1"/>
    <property type="molecule type" value="Genomic_DNA"/>
</dbReference>
<organism evidence="6 7">
    <name type="scientific">Moritella yayanosii</name>
    <dbReference type="NCBI Taxonomy" id="69539"/>
    <lineage>
        <taxon>Bacteria</taxon>
        <taxon>Pseudomonadati</taxon>
        <taxon>Pseudomonadota</taxon>
        <taxon>Gammaproteobacteria</taxon>
        <taxon>Alteromonadales</taxon>
        <taxon>Moritellaceae</taxon>
        <taxon>Moritella</taxon>
    </lineage>
</organism>
<dbReference type="InterPro" id="IPR013762">
    <property type="entry name" value="Integrase-like_cat_sf"/>
</dbReference>
<dbReference type="PROSITE" id="PS51898">
    <property type="entry name" value="TYR_RECOMBINASE"/>
    <property type="match status" value="1"/>
</dbReference>
<gene>
    <name evidence="6" type="ORF">MORIYA_3147</name>
</gene>
<evidence type="ECO:0000256" key="1">
    <source>
        <dbReference type="ARBA" id="ARBA00008857"/>
    </source>
</evidence>
<dbReference type="InterPro" id="IPR010998">
    <property type="entry name" value="Integrase_recombinase_N"/>
</dbReference>
<dbReference type="Gene3D" id="1.10.150.130">
    <property type="match status" value="1"/>
</dbReference>
<dbReference type="OrthoDB" id="9795573at2"/>
<sequence>MNNKQIDALIRKCEPVMLTVDTGLYFRIAKGNPSWVVKYTLGGKRSQIALPEAYPHCSIAQAKKIAAEIRSQVNTGIDPKSKRQQDKQEVIRNVDDLFQDWYDNDISKRLKHPSIPHRIYRKELKPYIGKLSIKDVNPRNIRSIIQAIMDSQRRSTANQALMYAKQLFRHAVKLNLITYNPAQAFTQSDAGGVCEGRVRALNIDELETVFRVFREQQNIFTRENYLACCLLLSLGVRKGELISAKWQDFDIKKRLWNMPAENKTGVAITIPLPPACMPWLEELYIRACGADYLFPSRRASKRRSYISDDTLNHALAKLFGLKVDGNKQPYDNLLGNAGIEHFTIHDLRRTCRSLLAVMDIQGHVAERCLNHKLKGVEGIYNRHDYLPERKEALEKLANSLAPIFNYQEVDFKNA</sequence>
<comment type="similarity">
    <text evidence="1">Belongs to the 'phage' integrase family.</text>
</comment>
<proteinExistence type="inferred from homology"/>